<comment type="caution">
    <text evidence="2">The sequence shown here is derived from an EMBL/GenBank/DDBJ whole genome shotgun (WGS) entry which is preliminary data.</text>
</comment>
<feature type="region of interest" description="Disordered" evidence="1">
    <location>
        <begin position="1"/>
        <end position="26"/>
    </location>
</feature>
<name>A0A4Z2JFH9_9TELE</name>
<dbReference type="EMBL" id="SRLO01000003">
    <property type="protein sequence ID" value="TNN89015.1"/>
    <property type="molecule type" value="Genomic_DNA"/>
</dbReference>
<evidence type="ECO:0000256" key="1">
    <source>
        <dbReference type="SAM" id="MobiDB-lite"/>
    </source>
</evidence>
<accession>A0A4Z2JFH9</accession>
<feature type="compositionally biased region" description="Basic and acidic residues" evidence="1">
    <location>
        <begin position="1"/>
        <end position="20"/>
    </location>
</feature>
<proteinExistence type="predicted"/>
<evidence type="ECO:0000313" key="2">
    <source>
        <dbReference type="EMBL" id="TNN89015.1"/>
    </source>
</evidence>
<keyword evidence="3" id="KW-1185">Reference proteome</keyword>
<dbReference type="AlphaFoldDB" id="A0A4Z2JFH9"/>
<organism evidence="2 3">
    <name type="scientific">Liparis tanakae</name>
    <name type="common">Tanaka's snailfish</name>
    <dbReference type="NCBI Taxonomy" id="230148"/>
    <lineage>
        <taxon>Eukaryota</taxon>
        <taxon>Metazoa</taxon>
        <taxon>Chordata</taxon>
        <taxon>Craniata</taxon>
        <taxon>Vertebrata</taxon>
        <taxon>Euteleostomi</taxon>
        <taxon>Actinopterygii</taxon>
        <taxon>Neopterygii</taxon>
        <taxon>Teleostei</taxon>
        <taxon>Neoteleostei</taxon>
        <taxon>Acanthomorphata</taxon>
        <taxon>Eupercaria</taxon>
        <taxon>Perciformes</taxon>
        <taxon>Cottioidei</taxon>
        <taxon>Cottales</taxon>
        <taxon>Liparidae</taxon>
        <taxon>Liparis</taxon>
    </lineage>
</organism>
<sequence>MSVEEKKRSHIRPKEEEKLQAHQGGVKQIHPGVFVNRCDGNRAGGIDHVWLRDHMSHSRCSWKKISGPVVLRSKRKGGVPVQKLAKHLAILQEHSDHSVLVAHNLHCTMQGLTPPGEVGSAAERCVLR</sequence>
<protein>
    <submittedName>
        <fullName evidence="2">Uncharacterized protein</fullName>
    </submittedName>
</protein>
<evidence type="ECO:0000313" key="3">
    <source>
        <dbReference type="Proteomes" id="UP000314294"/>
    </source>
</evidence>
<dbReference type="Proteomes" id="UP000314294">
    <property type="component" value="Unassembled WGS sequence"/>
</dbReference>
<reference evidence="2 3" key="1">
    <citation type="submission" date="2019-03" db="EMBL/GenBank/DDBJ databases">
        <title>First draft genome of Liparis tanakae, snailfish: a comprehensive survey of snailfish specific genes.</title>
        <authorList>
            <person name="Kim W."/>
            <person name="Song I."/>
            <person name="Jeong J.-H."/>
            <person name="Kim D."/>
            <person name="Kim S."/>
            <person name="Ryu S."/>
            <person name="Song J.Y."/>
            <person name="Lee S.K."/>
        </authorList>
    </citation>
    <scope>NUCLEOTIDE SEQUENCE [LARGE SCALE GENOMIC DNA]</scope>
    <source>
        <tissue evidence="2">Muscle</tissue>
    </source>
</reference>
<gene>
    <name evidence="2" type="ORF">EYF80_000893</name>
</gene>